<dbReference type="Pfam" id="PF00076">
    <property type="entry name" value="RRM_1"/>
    <property type="match status" value="2"/>
</dbReference>
<evidence type="ECO:0000256" key="1">
    <source>
        <dbReference type="ARBA" id="ARBA00022884"/>
    </source>
</evidence>
<dbReference type="GO" id="GO:0005634">
    <property type="term" value="C:nucleus"/>
    <property type="evidence" value="ECO:0007669"/>
    <property type="project" value="TreeGrafter"/>
</dbReference>
<dbReference type="InterPro" id="IPR050502">
    <property type="entry name" value="Euk_RNA-bind_prot"/>
</dbReference>
<feature type="compositionally biased region" description="Low complexity" evidence="3">
    <location>
        <begin position="351"/>
        <end position="360"/>
    </location>
</feature>
<protein>
    <recommendedName>
        <fullName evidence="4">RRM domain-containing protein</fullName>
    </recommendedName>
</protein>
<dbReference type="SMART" id="SM00360">
    <property type="entry name" value="RRM"/>
    <property type="match status" value="2"/>
</dbReference>
<dbReference type="PANTHER" id="PTHR48025">
    <property type="entry name" value="OS02G0815200 PROTEIN"/>
    <property type="match status" value="1"/>
</dbReference>
<feature type="compositionally biased region" description="Low complexity" evidence="3">
    <location>
        <begin position="286"/>
        <end position="295"/>
    </location>
</feature>
<evidence type="ECO:0000313" key="6">
    <source>
        <dbReference type="Proteomes" id="UP001300502"/>
    </source>
</evidence>
<feature type="compositionally biased region" description="Basic and acidic residues" evidence="3">
    <location>
        <begin position="414"/>
        <end position="440"/>
    </location>
</feature>
<sequence length="478" mass="56887">MSEVSWEANRSPDQPTSSDQKSTNSPKQSLEGSERAEDNSPNRIRSNATSEAEKEVSRHRQLYVGNIPPDATVSQVQKLFEEFQPVSRVDLKSGFAFVFLEDGEQAERAIRLLNGTKKEEIFGFRTLKVEYAKDASLVKQKEEERKRRAEQNPTESLFVTNFPSYFRERDLERIFDQFGKVVNVEIIRSYAFITFASIKDASQAYERMHHFTLDDGRELHVEYVTASRVGRRTPRERESRFGYRRRYSSFSPRRRTSRSRTRSLEREDKRRRLNSYRTNTERRYSSRTSGSRTSSPVRERSPLRHRGIPRNSRRVSVERDSHREYREGGRSLRKDYADERSRDLHRDRSSPPRSRIYRSPTRSKERDSSSSPRREIRRREPERRRSISPRSPEYSRRREMSNLSEASRRQGFSESDRKPLPHHNGERRARTSPHYYDRSRHSFRQARSYEDRDFRRRERSPTEHHNGGERNTVEGRIR</sequence>
<reference evidence="5 6" key="1">
    <citation type="submission" date="2022-07" db="EMBL/GenBank/DDBJ databases">
        <title>Genome-wide signatures of adaptation to extreme environments.</title>
        <authorList>
            <person name="Cho C.H."/>
            <person name="Yoon H.S."/>
        </authorList>
    </citation>
    <scope>NUCLEOTIDE SEQUENCE [LARGE SCALE GENOMIC DNA]</scope>
    <source>
        <strain evidence="5 6">108.79 E11</strain>
    </source>
</reference>
<proteinExistence type="predicted"/>
<dbReference type="PANTHER" id="PTHR48025:SF1">
    <property type="entry name" value="RRM DOMAIN-CONTAINING PROTEIN"/>
    <property type="match status" value="1"/>
</dbReference>
<keyword evidence="1 2" id="KW-0694">RNA-binding</keyword>
<dbReference type="InterPro" id="IPR000504">
    <property type="entry name" value="RRM_dom"/>
</dbReference>
<dbReference type="GO" id="GO:0003729">
    <property type="term" value="F:mRNA binding"/>
    <property type="evidence" value="ECO:0007669"/>
    <property type="project" value="TreeGrafter"/>
</dbReference>
<feature type="compositionally biased region" description="Polar residues" evidence="3">
    <location>
        <begin position="11"/>
        <end position="31"/>
    </location>
</feature>
<evidence type="ECO:0000256" key="3">
    <source>
        <dbReference type="SAM" id="MobiDB-lite"/>
    </source>
</evidence>
<feature type="compositionally biased region" description="Basic residues" evidence="3">
    <location>
        <begin position="242"/>
        <end position="261"/>
    </location>
</feature>
<evidence type="ECO:0000313" key="5">
    <source>
        <dbReference type="EMBL" id="KAK4523858.1"/>
    </source>
</evidence>
<gene>
    <name evidence="5" type="ORF">GAYE_SCF00G1754</name>
</gene>
<feature type="compositionally biased region" description="Polar residues" evidence="3">
    <location>
        <begin position="402"/>
        <end position="413"/>
    </location>
</feature>
<dbReference type="InterPro" id="IPR012677">
    <property type="entry name" value="Nucleotide-bd_a/b_plait_sf"/>
</dbReference>
<comment type="caution">
    <text evidence="5">The sequence shown here is derived from an EMBL/GenBank/DDBJ whole genome shotgun (WGS) entry which is preliminary data.</text>
</comment>
<evidence type="ECO:0000259" key="4">
    <source>
        <dbReference type="PROSITE" id="PS50102"/>
    </source>
</evidence>
<dbReference type="EMBL" id="JANCYU010000020">
    <property type="protein sequence ID" value="KAK4523858.1"/>
    <property type="molecule type" value="Genomic_DNA"/>
</dbReference>
<feature type="domain" description="RRM" evidence="4">
    <location>
        <begin position="155"/>
        <end position="226"/>
    </location>
</feature>
<dbReference type="InterPro" id="IPR035979">
    <property type="entry name" value="RBD_domain_sf"/>
</dbReference>
<feature type="compositionally biased region" description="Polar residues" evidence="3">
    <location>
        <begin position="41"/>
        <end position="50"/>
    </location>
</feature>
<feature type="compositionally biased region" description="Basic and acidic residues" evidence="3">
    <location>
        <begin position="447"/>
        <end position="478"/>
    </location>
</feature>
<dbReference type="Gene3D" id="3.30.70.330">
    <property type="match status" value="2"/>
</dbReference>
<dbReference type="PROSITE" id="PS50102">
    <property type="entry name" value="RRM"/>
    <property type="match status" value="2"/>
</dbReference>
<dbReference type="Proteomes" id="UP001300502">
    <property type="component" value="Unassembled WGS sequence"/>
</dbReference>
<feature type="compositionally biased region" description="Basic residues" evidence="3">
    <location>
        <begin position="303"/>
        <end position="313"/>
    </location>
</feature>
<feature type="region of interest" description="Disordered" evidence="3">
    <location>
        <begin position="229"/>
        <end position="478"/>
    </location>
</feature>
<dbReference type="AlphaFoldDB" id="A0AAV9I964"/>
<feature type="compositionally biased region" description="Basic and acidic residues" evidence="3">
    <location>
        <begin position="362"/>
        <end position="385"/>
    </location>
</feature>
<dbReference type="CDD" id="cd00590">
    <property type="entry name" value="RRM_SF"/>
    <property type="match status" value="2"/>
</dbReference>
<feature type="compositionally biased region" description="Basic and acidic residues" evidence="3">
    <location>
        <begin position="315"/>
        <end position="350"/>
    </location>
</feature>
<feature type="region of interest" description="Disordered" evidence="3">
    <location>
        <begin position="1"/>
        <end position="57"/>
    </location>
</feature>
<dbReference type="SUPFAM" id="SSF54928">
    <property type="entry name" value="RNA-binding domain, RBD"/>
    <property type="match status" value="2"/>
</dbReference>
<organism evidence="5 6">
    <name type="scientific">Galdieria yellowstonensis</name>
    <dbReference type="NCBI Taxonomy" id="3028027"/>
    <lineage>
        <taxon>Eukaryota</taxon>
        <taxon>Rhodophyta</taxon>
        <taxon>Bangiophyceae</taxon>
        <taxon>Galdieriales</taxon>
        <taxon>Galdieriaceae</taxon>
        <taxon>Galdieria</taxon>
    </lineage>
</organism>
<accession>A0AAV9I964</accession>
<feature type="domain" description="RRM" evidence="4">
    <location>
        <begin position="60"/>
        <end position="134"/>
    </location>
</feature>
<name>A0AAV9I964_9RHOD</name>
<keyword evidence="6" id="KW-1185">Reference proteome</keyword>
<evidence type="ECO:0000256" key="2">
    <source>
        <dbReference type="PROSITE-ProRule" id="PRU00176"/>
    </source>
</evidence>